<proteinExistence type="predicted"/>
<name>W4PAX9_9BACE</name>
<dbReference type="AlphaFoldDB" id="W4PAX9"/>
<sequence>MFNEKLKTNEQVKGKKELFGDIESHCSFYRMSKRAKIRQRETYPESIAVL</sequence>
<dbReference type="Proteomes" id="UP000018861">
    <property type="component" value="Unassembled WGS sequence"/>
</dbReference>
<reference evidence="1 2" key="1">
    <citation type="journal article" date="2014" name="Genome Announc.">
        <title>Draft Genome Sequences of Three Strains of Bacteroides pyogenes Isolated from a Cat and Swine.</title>
        <authorList>
            <person name="Sakamoto M."/>
            <person name="Oshima K."/>
            <person name="Suda W."/>
            <person name="Kitamura K."/>
            <person name="Iida T."/>
            <person name="Hattori M."/>
            <person name="Ohkuma M."/>
        </authorList>
    </citation>
    <scope>NUCLEOTIDE SEQUENCE [LARGE SCALE GENOMIC DNA]</scope>
    <source>
        <strain evidence="1 2">JCM 6292</strain>
    </source>
</reference>
<accession>W4PAX9</accession>
<evidence type="ECO:0000313" key="2">
    <source>
        <dbReference type="Proteomes" id="UP000018861"/>
    </source>
</evidence>
<comment type="caution">
    <text evidence="1">The sequence shown here is derived from an EMBL/GenBank/DDBJ whole genome shotgun (WGS) entry which is preliminary data.</text>
</comment>
<organism evidence="1 2">
    <name type="scientific">Bacteroides pyogenes JCM 6292</name>
    <dbReference type="NCBI Taxonomy" id="1235809"/>
    <lineage>
        <taxon>Bacteria</taxon>
        <taxon>Pseudomonadati</taxon>
        <taxon>Bacteroidota</taxon>
        <taxon>Bacteroidia</taxon>
        <taxon>Bacteroidales</taxon>
        <taxon>Bacteroidaceae</taxon>
        <taxon>Bacteroides</taxon>
    </lineage>
</organism>
<gene>
    <name evidence="1" type="ORF">JCM6292_2989</name>
</gene>
<dbReference type="EMBL" id="BAIQ01000037">
    <property type="protein sequence ID" value="GAE16543.1"/>
    <property type="molecule type" value="Genomic_DNA"/>
</dbReference>
<evidence type="ECO:0000313" key="1">
    <source>
        <dbReference type="EMBL" id="GAE16543.1"/>
    </source>
</evidence>
<protein>
    <submittedName>
        <fullName evidence="1">Uncharacterized protein</fullName>
    </submittedName>
</protein>